<evidence type="ECO:0000256" key="4">
    <source>
        <dbReference type="ARBA" id="ARBA00022989"/>
    </source>
</evidence>
<evidence type="ECO:0000256" key="6">
    <source>
        <dbReference type="SAM" id="Phobius"/>
    </source>
</evidence>
<evidence type="ECO:0000256" key="3">
    <source>
        <dbReference type="ARBA" id="ARBA00022692"/>
    </source>
</evidence>
<evidence type="ECO:0000313" key="8">
    <source>
        <dbReference type="EMBL" id="OEE74903.1"/>
    </source>
</evidence>
<comment type="caution">
    <text evidence="8">The sequence shown here is derived from an EMBL/GenBank/DDBJ whole genome shotgun (WGS) entry which is preliminary data.</text>
</comment>
<name>A0A1E5CX11_9VIBR</name>
<keyword evidence="2" id="KW-1003">Cell membrane</keyword>
<dbReference type="Proteomes" id="UP000094165">
    <property type="component" value="Unassembled WGS sequence"/>
</dbReference>
<dbReference type="AlphaFoldDB" id="A0A1E5CX11"/>
<dbReference type="InterPro" id="IPR010432">
    <property type="entry name" value="RDD"/>
</dbReference>
<keyword evidence="4 6" id="KW-1133">Transmembrane helix</keyword>
<evidence type="ECO:0000313" key="9">
    <source>
        <dbReference type="Proteomes" id="UP000094165"/>
    </source>
</evidence>
<dbReference type="InterPro" id="IPR051791">
    <property type="entry name" value="Pra-immunoreactive"/>
</dbReference>
<accession>A0A1E5CX11</accession>
<evidence type="ECO:0000256" key="2">
    <source>
        <dbReference type="ARBA" id="ARBA00022475"/>
    </source>
</evidence>
<feature type="transmembrane region" description="Helical" evidence="6">
    <location>
        <begin position="72"/>
        <end position="90"/>
    </location>
</feature>
<keyword evidence="3 6" id="KW-0812">Transmembrane</keyword>
<comment type="subcellular location">
    <subcellularLocation>
        <location evidence="1">Cell membrane</location>
        <topology evidence="1">Multi-pass membrane protein</topology>
    </subcellularLocation>
</comment>
<reference evidence="8 9" key="1">
    <citation type="journal article" date="2012" name="Science">
        <title>Ecological populations of bacteria act as socially cohesive units of antibiotic production and resistance.</title>
        <authorList>
            <person name="Cordero O.X."/>
            <person name="Wildschutte H."/>
            <person name="Kirkup B."/>
            <person name="Proehl S."/>
            <person name="Ngo L."/>
            <person name="Hussain F."/>
            <person name="Le Roux F."/>
            <person name="Mincer T."/>
            <person name="Polz M.F."/>
        </authorList>
    </citation>
    <scope>NUCLEOTIDE SEQUENCE [LARGE SCALE GENOMIC DNA]</scope>
    <source>
        <strain evidence="8 9">FF-238</strain>
    </source>
</reference>
<feature type="transmembrane region" description="Helical" evidence="6">
    <location>
        <begin position="31"/>
        <end position="51"/>
    </location>
</feature>
<keyword evidence="5 6" id="KW-0472">Membrane</keyword>
<dbReference type="RefSeq" id="WP_017051423.1">
    <property type="nucleotide sequence ID" value="NZ_AJYW02000176.1"/>
</dbReference>
<proteinExistence type="predicted"/>
<feature type="transmembrane region" description="Helical" evidence="6">
    <location>
        <begin position="124"/>
        <end position="149"/>
    </location>
</feature>
<keyword evidence="9" id="KW-1185">Reference proteome</keyword>
<dbReference type="PANTHER" id="PTHR36115">
    <property type="entry name" value="PROLINE-RICH ANTIGEN HOMOLOG-RELATED"/>
    <property type="match status" value="1"/>
</dbReference>
<evidence type="ECO:0000259" key="7">
    <source>
        <dbReference type="Pfam" id="PF06271"/>
    </source>
</evidence>
<evidence type="ECO:0000256" key="1">
    <source>
        <dbReference type="ARBA" id="ARBA00004651"/>
    </source>
</evidence>
<feature type="domain" description="RDD" evidence="7">
    <location>
        <begin position="25"/>
        <end position="162"/>
    </location>
</feature>
<dbReference type="EMBL" id="AJYW02000176">
    <property type="protein sequence ID" value="OEE74903.1"/>
    <property type="molecule type" value="Genomic_DNA"/>
</dbReference>
<gene>
    <name evidence="8" type="ORF">A130_17545</name>
</gene>
<sequence>GVSLLVDLIKEVIMEDVQENQYELASRWSRIGAAIIDSLILSVVMLPLAYFTGGFDGISQNPPVEVPMTYQVLMAALGFGLYCVVNWKFLSESGQTVGKKILNIKVVYTDSSQATVQDLVFKRYAFLLFISYIPWIGGLIGIINLLMIFGKQRRALHDRIANTKVIVS</sequence>
<dbReference type="GO" id="GO:0005886">
    <property type="term" value="C:plasma membrane"/>
    <property type="evidence" value="ECO:0007669"/>
    <property type="project" value="UniProtKB-SubCell"/>
</dbReference>
<organism evidence="8 9">
    <name type="scientific">Vibrio genomosp. F6 str. FF-238</name>
    <dbReference type="NCBI Taxonomy" id="1191298"/>
    <lineage>
        <taxon>Bacteria</taxon>
        <taxon>Pseudomonadati</taxon>
        <taxon>Pseudomonadota</taxon>
        <taxon>Gammaproteobacteria</taxon>
        <taxon>Vibrionales</taxon>
        <taxon>Vibrionaceae</taxon>
        <taxon>Vibrio</taxon>
    </lineage>
</organism>
<dbReference type="Pfam" id="PF06271">
    <property type="entry name" value="RDD"/>
    <property type="match status" value="1"/>
</dbReference>
<feature type="non-terminal residue" evidence="8">
    <location>
        <position position="1"/>
    </location>
</feature>
<evidence type="ECO:0000256" key="5">
    <source>
        <dbReference type="ARBA" id="ARBA00023136"/>
    </source>
</evidence>
<protein>
    <recommendedName>
        <fullName evidence="7">RDD domain-containing protein</fullName>
    </recommendedName>
</protein>